<feature type="region of interest" description="Disordered" evidence="6">
    <location>
        <begin position="157"/>
        <end position="191"/>
    </location>
</feature>
<evidence type="ECO:0000259" key="7">
    <source>
        <dbReference type="PROSITE" id="PS50102"/>
    </source>
</evidence>
<dbReference type="InterPro" id="IPR000504">
    <property type="entry name" value="RRM_dom"/>
</dbReference>
<dbReference type="PROSITE" id="PS50102">
    <property type="entry name" value="RRM"/>
    <property type="match status" value="1"/>
</dbReference>
<proteinExistence type="inferred from homology"/>
<protein>
    <recommendedName>
        <fullName evidence="2">RNA-binding protein 42</fullName>
    </recommendedName>
    <alternativeName>
        <fullName evidence="4">RNA-binding motif protein 42</fullName>
    </alternativeName>
</protein>
<dbReference type="InterPro" id="IPR012677">
    <property type="entry name" value="Nucleotide-bd_a/b_plait_sf"/>
</dbReference>
<organism evidence="8 9">
    <name type="scientific">Parthenolecanium corni</name>
    <dbReference type="NCBI Taxonomy" id="536013"/>
    <lineage>
        <taxon>Eukaryota</taxon>
        <taxon>Metazoa</taxon>
        <taxon>Ecdysozoa</taxon>
        <taxon>Arthropoda</taxon>
        <taxon>Hexapoda</taxon>
        <taxon>Insecta</taxon>
        <taxon>Pterygota</taxon>
        <taxon>Neoptera</taxon>
        <taxon>Paraneoptera</taxon>
        <taxon>Hemiptera</taxon>
        <taxon>Sternorrhyncha</taxon>
        <taxon>Coccoidea</taxon>
        <taxon>Coccidae</taxon>
        <taxon>Parthenolecanium</taxon>
    </lineage>
</organism>
<comment type="similarity">
    <text evidence="1">Belongs to the RRM RBM42 family.</text>
</comment>
<dbReference type="SMART" id="SM00360">
    <property type="entry name" value="RRM"/>
    <property type="match status" value="1"/>
</dbReference>
<feature type="compositionally biased region" description="Pro residues" evidence="6">
    <location>
        <begin position="164"/>
        <end position="173"/>
    </location>
</feature>
<reference evidence="8 9" key="1">
    <citation type="submission" date="2024-03" db="EMBL/GenBank/DDBJ databases">
        <title>Adaptation during the transition from Ophiocordyceps entomopathogen to insect associate is accompanied by gene loss and intensified selection.</title>
        <authorList>
            <person name="Ward C.M."/>
            <person name="Onetto C.A."/>
            <person name="Borneman A.R."/>
        </authorList>
    </citation>
    <scope>NUCLEOTIDE SEQUENCE [LARGE SCALE GENOMIC DNA]</scope>
    <source>
        <strain evidence="8">AWRI1</strain>
        <tissue evidence="8">Single Adult Female</tissue>
    </source>
</reference>
<evidence type="ECO:0000256" key="5">
    <source>
        <dbReference type="PROSITE-ProRule" id="PRU00176"/>
    </source>
</evidence>
<dbReference type="InterPro" id="IPR050825">
    <property type="entry name" value="RBM42_RBP45_47-like"/>
</dbReference>
<evidence type="ECO:0000256" key="2">
    <source>
        <dbReference type="ARBA" id="ARBA00015192"/>
    </source>
</evidence>
<dbReference type="AlphaFoldDB" id="A0AAN9TXH2"/>
<evidence type="ECO:0000256" key="4">
    <source>
        <dbReference type="ARBA" id="ARBA00030574"/>
    </source>
</evidence>
<dbReference type="Pfam" id="PF00076">
    <property type="entry name" value="RRM_1"/>
    <property type="match status" value="1"/>
</dbReference>
<comment type="caution">
    <text evidence="8">The sequence shown here is derived from an EMBL/GenBank/DDBJ whole genome shotgun (WGS) entry which is preliminary data.</text>
</comment>
<evidence type="ECO:0000256" key="3">
    <source>
        <dbReference type="ARBA" id="ARBA00022884"/>
    </source>
</evidence>
<dbReference type="CDD" id="cd12383">
    <property type="entry name" value="RRM_RBM42"/>
    <property type="match status" value="1"/>
</dbReference>
<keyword evidence="9" id="KW-1185">Reference proteome</keyword>
<dbReference type="InterPro" id="IPR035979">
    <property type="entry name" value="RBD_domain_sf"/>
</dbReference>
<dbReference type="SUPFAM" id="SSF54928">
    <property type="entry name" value="RNA-binding domain, RBD"/>
    <property type="match status" value="1"/>
</dbReference>
<dbReference type="Gene3D" id="3.30.70.330">
    <property type="match status" value="1"/>
</dbReference>
<dbReference type="EMBL" id="JBBCAQ010000022">
    <property type="protein sequence ID" value="KAK7591141.1"/>
    <property type="molecule type" value="Genomic_DNA"/>
</dbReference>
<feature type="domain" description="RRM" evidence="7">
    <location>
        <begin position="285"/>
        <end position="363"/>
    </location>
</feature>
<dbReference type="Proteomes" id="UP001367676">
    <property type="component" value="Unassembled WGS sequence"/>
</dbReference>
<evidence type="ECO:0000313" key="8">
    <source>
        <dbReference type="EMBL" id="KAK7591141.1"/>
    </source>
</evidence>
<dbReference type="InterPro" id="IPR034215">
    <property type="entry name" value="RBM42_RRM"/>
</dbReference>
<evidence type="ECO:0000313" key="9">
    <source>
        <dbReference type="Proteomes" id="UP001367676"/>
    </source>
</evidence>
<keyword evidence="3 5" id="KW-0694">RNA-binding</keyword>
<dbReference type="PANTHER" id="PTHR47640:SF11">
    <property type="entry name" value="RNA-BINDING PROTEIN 42"/>
    <property type="match status" value="1"/>
</dbReference>
<accession>A0AAN9TXH2</accession>
<sequence length="389" mass="43386">MGDFTEKKFQSMVDEMTRFEEEIGMPYKPELEVPHPLVSQPFVIGTNTFSQAQRKILQIHDGVPVNAPMFVPPQVIHAGPVGPVPGGIPPPPPPPMSAPPAGMTFPPRLSMPFGQTIPPPPQPPAFLPSLMMRSEPAVPTAPPVSTSSTVTFPRRTTTTTWPVKTPPFRPPTPTKTEPEPKPATDSPPKVVLSATPKLYTPKVECFEEMNYSNFSTRLTLPEPPRPVFNNRKPKPEPPKFTPVAPVDIYSQTAPKKDKKKKKIIRVSGGQTWEDPTLVEWEDGDFRLFAGDLGNDVTDELLTRIFSKYPSFVKARVVRDKRTNKTKGYGFISFKDPQDFIRASKEMNGRYVGSRPIKLRKSTWKNRNLDTVKKKEKEKAALIALLTGKS</sequence>
<gene>
    <name evidence="8" type="ORF">V9T40_002754</name>
</gene>
<dbReference type="GO" id="GO:0003729">
    <property type="term" value="F:mRNA binding"/>
    <property type="evidence" value="ECO:0007669"/>
    <property type="project" value="InterPro"/>
</dbReference>
<feature type="region of interest" description="Disordered" evidence="6">
    <location>
        <begin position="222"/>
        <end position="244"/>
    </location>
</feature>
<evidence type="ECO:0000256" key="6">
    <source>
        <dbReference type="SAM" id="MobiDB-lite"/>
    </source>
</evidence>
<dbReference type="PANTHER" id="PTHR47640">
    <property type="entry name" value="TRNA SELENOCYSTEINE 1-ASSOCIATED PROTEIN 1-RELATED-RELATED"/>
    <property type="match status" value="1"/>
</dbReference>
<name>A0AAN9TXH2_9HEMI</name>
<evidence type="ECO:0000256" key="1">
    <source>
        <dbReference type="ARBA" id="ARBA00007408"/>
    </source>
</evidence>